<dbReference type="Pfam" id="PF01924">
    <property type="entry name" value="HypD"/>
    <property type="match status" value="1"/>
</dbReference>
<dbReference type="PANTHER" id="PTHR30149">
    <property type="entry name" value="HYDROGENASE PROTEIN ASSEMBLY PROTEIN HYPD"/>
    <property type="match status" value="1"/>
</dbReference>
<evidence type="ECO:0000313" key="4">
    <source>
        <dbReference type="EMBL" id="MFL0269623.1"/>
    </source>
</evidence>
<evidence type="ECO:0000313" key="5">
    <source>
        <dbReference type="Proteomes" id="UP001623661"/>
    </source>
</evidence>
<reference evidence="4 5" key="1">
    <citation type="submission" date="2024-11" db="EMBL/GenBank/DDBJ databases">
        <authorList>
            <person name="Heng Y.C."/>
            <person name="Lim A.C.H."/>
            <person name="Lee J.K.Y."/>
            <person name="Kittelmann S."/>
        </authorList>
    </citation>
    <scope>NUCLEOTIDE SEQUENCE [LARGE SCALE GENOMIC DNA]</scope>
    <source>
        <strain evidence="4 5">WILCCON 0202</strain>
    </source>
</reference>
<evidence type="ECO:0000256" key="1">
    <source>
        <dbReference type="ARBA" id="ARBA00007888"/>
    </source>
</evidence>
<comment type="caution">
    <text evidence="4">The sequence shown here is derived from an EMBL/GenBank/DDBJ whole genome shotgun (WGS) entry which is preliminary data.</text>
</comment>
<protein>
    <submittedName>
        <fullName evidence="4">Hydrogenase formation protein HypD</fullName>
    </submittedName>
</protein>
<name>A0ABW8TWN3_9CLOT</name>
<organism evidence="4 5">
    <name type="scientific">Candidatus Clostridium radicumherbarum</name>
    <dbReference type="NCBI Taxonomy" id="3381662"/>
    <lineage>
        <taxon>Bacteria</taxon>
        <taxon>Bacillati</taxon>
        <taxon>Bacillota</taxon>
        <taxon>Clostridia</taxon>
        <taxon>Eubacteriales</taxon>
        <taxon>Clostridiaceae</taxon>
        <taxon>Clostridium</taxon>
    </lineage>
</organism>
<keyword evidence="2" id="KW-0479">Metal-binding</keyword>
<dbReference type="InterPro" id="IPR042243">
    <property type="entry name" value="HypD_1"/>
</dbReference>
<dbReference type="Gene3D" id="3.40.50.11750">
    <property type="entry name" value="HypD, alpha/beta domain 1"/>
    <property type="match status" value="2"/>
</dbReference>
<proteinExistence type="inferred from homology"/>
<dbReference type="Gene3D" id="6.10.20.100">
    <property type="match status" value="1"/>
</dbReference>
<keyword evidence="5" id="KW-1185">Reference proteome</keyword>
<dbReference type="PIRSF" id="PIRSF005622">
    <property type="entry name" value="Hydrgn_mat_hypD"/>
    <property type="match status" value="1"/>
</dbReference>
<evidence type="ECO:0000256" key="2">
    <source>
        <dbReference type="ARBA" id="ARBA00022723"/>
    </source>
</evidence>
<dbReference type="Proteomes" id="UP001623661">
    <property type="component" value="Unassembled WGS sequence"/>
</dbReference>
<dbReference type="NCBIfam" id="TIGR00075">
    <property type="entry name" value="hypD"/>
    <property type="match status" value="1"/>
</dbReference>
<gene>
    <name evidence="4" type="primary">hypD</name>
    <name evidence="4" type="ORF">ACJDUH_16215</name>
</gene>
<dbReference type="PANTHER" id="PTHR30149:SF0">
    <property type="entry name" value="HYDROGENASE MATURATION FACTOR HYPD"/>
    <property type="match status" value="1"/>
</dbReference>
<dbReference type="InterPro" id="IPR042244">
    <property type="entry name" value="HypD_2_sf"/>
</dbReference>
<dbReference type="EMBL" id="JBJHZY010000004">
    <property type="protein sequence ID" value="MFL0269623.1"/>
    <property type="molecule type" value="Genomic_DNA"/>
</dbReference>
<keyword evidence="3" id="KW-0408">Iron</keyword>
<evidence type="ECO:0000256" key="3">
    <source>
        <dbReference type="ARBA" id="ARBA00023004"/>
    </source>
</evidence>
<sequence length="352" mass="38864">MEEIGKILEYINSFDEKINLMEVCGTHTNAISKFGIRSALRENINLISGPGCPVCVTPDLYLDYIYDLSLNEDVIIATYGDMIRVPGSLPSLTLENAKAKGANVKMVYSSMDAVNIAEENPTKKVVFLGIGFETTAPATAIAVREAKEKGLKNFFVLSIHKLVEPVMRLLLEDETLKINGFICPGHVAVVVGEKGFEFLEEYHCPAAIAGFEMDEVLEGIFFIIKSLKEKDFKIKNPYSKLVKPEGNPAAIDLINSTFIKVDDPWRGIGTVSKSGLKLNNEYKEFDIENLYPITVKNANRNNGCKCGDILKGKLRPSECPLFEKVCTPENPIGPCMVSGEGSCAAYYKYSTF</sequence>
<comment type="similarity">
    <text evidence="1">Belongs to the HypD family.</text>
</comment>
<accession>A0ABW8TWN3</accession>
<dbReference type="InterPro" id="IPR002780">
    <property type="entry name" value="Hyd_form_HypD"/>
</dbReference>